<evidence type="ECO:0000313" key="3">
    <source>
        <dbReference type="Proteomes" id="UP000070720"/>
    </source>
</evidence>
<dbReference type="InParanoid" id="A0A098DGK3"/>
<accession>A0A0E0S3J8</accession>
<dbReference type="EnsemblFungi" id="CEF78073">
    <property type="protein sequence ID" value="CEF78073"/>
    <property type="gene ID" value="FGRRES_12467"/>
</dbReference>
<dbReference type="Proteomes" id="UP000070720">
    <property type="component" value="Chromosome 2"/>
</dbReference>
<accession>A0A098DGK3</accession>
<evidence type="ECO:0000313" key="2">
    <source>
        <dbReference type="EnsemblFungi" id="CEF78073"/>
    </source>
</evidence>
<proteinExistence type="predicted"/>
<dbReference type="EMBL" id="HG970333">
    <property type="protein sequence ID" value="CEF78073.1"/>
    <property type="molecule type" value="Genomic_DNA"/>
</dbReference>
<reference evidence="1 3" key="3">
    <citation type="journal article" date="2015" name="BMC Genomics">
        <title>The completed genome sequence of the pathogenic ascomycete fungus Fusarium graminearum.</title>
        <authorList>
            <person name="King R."/>
            <person name="Urban M."/>
            <person name="Hammond-Kosack M.C."/>
            <person name="Hassani-Pak K."/>
            <person name="Hammond-Kosack K.E."/>
        </authorList>
    </citation>
    <scope>NUCLEOTIDE SEQUENCE [LARGE SCALE GENOMIC DNA]</scope>
    <source>
        <strain evidence="3">ATCC MYA-4620 / CBS 123657 / FGSC 9075 / NRRL 31084 / PH-1</strain>
        <strain evidence="1">PH-1</strain>
    </source>
</reference>
<protein>
    <submittedName>
        <fullName evidence="1">Chromosome 2, complete genome</fullName>
    </submittedName>
</protein>
<organism evidence="1 3">
    <name type="scientific">Gibberella zeae (strain ATCC MYA-4620 / CBS 123657 / FGSC 9075 / NRRL 31084 / PH-1)</name>
    <name type="common">Wheat head blight fungus</name>
    <name type="synonym">Fusarium graminearum</name>
    <dbReference type="NCBI Taxonomy" id="229533"/>
    <lineage>
        <taxon>Eukaryota</taxon>
        <taxon>Fungi</taxon>
        <taxon>Dikarya</taxon>
        <taxon>Ascomycota</taxon>
        <taxon>Pezizomycotina</taxon>
        <taxon>Sordariomycetes</taxon>
        <taxon>Hypocreomycetidae</taxon>
        <taxon>Hypocreales</taxon>
        <taxon>Nectriaceae</taxon>
        <taxon>Fusarium</taxon>
    </lineage>
</organism>
<dbReference type="AlphaFoldDB" id="A0A098DGK3"/>
<gene>
    <name evidence="1" type="ORF">FGRAMPH1_01T12541</name>
</gene>
<evidence type="ECO:0000313" key="1">
    <source>
        <dbReference type="EMBL" id="CEF78073.1"/>
    </source>
</evidence>
<reference evidence="2" key="4">
    <citation type="submission" date="2017-01" db="UniProtKB">
        <authorList>
            <consortium name="EnsemblFungi"/>
        </authorList>
    </citation>
    <scope>IDENTIFICATION</scope>
    <source>
        <strain evidence="2">PH-1 / ATCC MYA-4620 / FGSC 9075 / NRRL 31084</strain>
    </source>
</reference>
<reference evidence="2 3" key="1">
    <citation type="journal article" date="2007" name="Science">
        <title>The Fusarium graminearum genome reveals a link between localized polymorphism and pathogen specialization.</title>
        <authorList>
            <person name="Cuomo C.A."/>
            <person name="Gueldener U."/>
            <person name="Xu J.-R."/>
            <person name="Trail F."/>
            <person name="Turgeon B.G."/>
            <person name="Di Pietro A."/>
            <person name="Walton J.D."/>
            <person name="Ma L.-J."/>
            <person name="Baker S.E."/>
            <person name="Rep M."/>
            <person name="Adam G."/>
            <person name="Antoniw J."/>
            <person name="Baldwin T."/>
            <person name="Calvo S.E."/>
            <person name="Chang Y.-L."/>
            <person name="DeCaprio D."/>
            <person name="Gale L.R."/>
            <person name="Gnerre S."/>
            <person name="Goswami R.S."/>
            <person name="Hammond-Kosack K."/>
            <person name="Harris L.J."/>
            <person name="Hilburn K."/>
            <person name="Kennell J.C."/>
            <person name="Kroken S."/>
            <person name="Magnuson J.K."/>
            <person name="Mannhaupt G."/>
            <person name="Mauceli E.W."/>
            <person name="Mewes H.-W."/>
            <person name="Mitterbauer R."/>
            <person name="Muehlbauer G."/>
            <person name="Muensterkoetter M."/>
            <person name="Nelson D."/>
            <person name="O'Donnell K."/>
            <person name="Ouellet T."/>
            <person name="Qi W."/>
            <person name="Quesneville H."/>
            <person name="Roncero M.I.G."/>
            <person name="Seong K.-Y."/>
            <person name="Tetko I.V."/>
            <person name="Urban M."/>
            <person name="Waalwijk C."/>
            <person name="Ward T.J."/>
            <person name="Yao J."/>
            <person name="Birren B.W."/>
            <person name="Kistler H.C."/>
        </authorList>
    </citation>
    <scope>NUCLEOTIDE SEQUENCE [LARGE SCALE GENOMIC DNA]</scope>
    <source>
        <strain evidence="3">ATCC MYA-4620 / CBS 123657 / FGSC 9075 / NRRL 31084 / PH-1</strain>
        <strain evidence="2">PH-1 / ATCC MYA-4620 / FGSC 9075 / NRRL 31084</strain>
    </source>
</reference>
<name>A0A098DGK3_GIBZE</name>
<keyword evidence="3" id="KW-1185">Reference proteome</keyword>
<reference evidence="2 3" key="2">
    <citation type="journal article" date="2010" name="Nature">
        <title>Comparative genomics reveals mobile pathogenicity chromosomes in Fusarium.</title>
        <authorList>
            <person name="Ma L.J."/>
            <person name="van der Does H.C."/>
            <person name="Borkovich K.A."/>
            <person name="Coleman J.J."/>
            <person name="Daboussi M.J."/>
            <person name="Di Pietro A."/>
            <person name="Dufresne M."/>
            <person name="Freitag M."/>
            <person name="Grabherr M."/>
            <person name="Henrissat B."/>
            <person name="Houterman P.M."/>
            <person name="Kang S."/>
            <person name="Shim W.B."/>
            <person name="Woloshuk C."/>
            <person name="Xie X."/>
            <person name="Xu J.R."/>
            <person name="Antoniw J."/>
            <person name="Baker S.E."/>
            <person name="Bluhm B.H."/>
            <person name="Breakspear A."/>
            <person name="Brown D.W."/>
            <person name="Butchko R.A."/>
            <person name="Chapman S."/>
            <person name="Coulson R."/>
            <person name="Coutinho P.M."/>
            <person name="Danchin E.G."/>
            <person name="Diener A."/>
            <person name="Gale L.R."/>
            <person name="Gardiner D.M."/>
            <person name="Goff S."/>
            <person name="Hammond-Kosack K.E."/>
            <person name="Hilburn K."/>
            <person name="Hua-Van A."/>
            <person name="Jonkers W."/>
            <person name="Kazan K."/>
            <person name="Kodira C.D."/>
            <person name="Koehrsen M."/>
            <person name="Kumar L."/>
            <person name="Lee Y.H."/>
            <person name="Li L."/>
            <person name="Manners J.M."/>
            <person name="Miranda-Saavedra D."/>
            <person name="Mukherjee M."/>
            <person name="Park G."/>
            <person name="Park J."/>
            <person name="Park S.Y."/>
            <person name="Proctor R.H."/>
            <person name="Regev A."/>
            <person name="Ruiz-Roldan M.C."/>
            <person name="Sain D."/>
            <person name="Sakthikumar S."/>
            <person name="Sykes S."/>
            <person name="Schwartz D.C."/>
            <person name="Turgeon B.G."/>
            <person name="Wapinski I."/>
            <person name="Yoder O."/>
            <person name="Young S."/>
            <person name="Zeng Q."/>
            <person name="Zhou S."/>
            <person name="Galagan J."/>
            <person name="Cuomo C.A."/>
            <person name="Kistler H.C."/>
            <person name="Rep M."/>
        </authorList>
    </citation>
    <scope>GENOME REANNOTATION</scope>
    <source>
        <strain evidence="3">ATCC MYA-4620 / CBS 123657 / FGSC 9075 / NRRL 31084 / PH-1</strain>
        <strain evidence="2">PH-1 / ATCC MYA-4620 / FGSC 9075 / NRRL 31084</strain>
    </source>
</reference>
<sequence length="107" mass="11698">MLKCLPARLYLSLSSKCVIVGNESTRAWLGYDESPIGSVRIVVAEASEFFLCRLKLDCFACRAASRGLFNGCSSYRIGFQKVIVQIGRGPWTCAGGREDGEFAGHVE</sequence>